<protein>
    <recommendedName>
        <fullName evidence="5">HTH lysR-type domain-containing protein</fullName>
    </recommendedName>
</protein>
<dbReference type="FunFam" id="1.10.10.10:FF:000001">
    <property type="entry name" value="LysR family transcriptional regulator"/>
    <property type="match status" value="1"/>
</dbReference>
<evidence type="ECO:0000313" key="6">
    <source>
        <dbReference type="EMBL" id="RIY33755.1"/>
    </source>
</evidence>
<dbReference type="Pfam" id="PF00126">
    <property type="entry name" value="HTH_1"/>
    <property type="match status" value="1"/>
</dbReference>
<sequence length="298" mass="33643">MEQPNFTELNHFLVLAETGSFVKAGDKLRVSSSAISHSLKRLEERLGVRLFNRTTRSVTLTEAGTQLRDELEPVFKAINERVNSLTAFMDEPAGTIRICAFSEVAEFVIYPRLQQLIKDNPRIKIDLAVDNRFENAIAEGYDMGIKVGKEVEEGIETVQVSNPFSVKLIASPSYLAKYGKPTSIEDLENHLTVGVKLTSKHNEHVWTFNVDGKKVEYIPKSRLVTTFDLNILKHAILDGVGIGYLMATAVKEELERGELIELLPEYAIQIEPYYLYYSKSKSNTTAFKMVVDALRHKE</sequence>
<keyword evidence="7" id="KW-1185">Reference proteome</keyword>
<dbReference type="SUPFAM" id="SSF53850">
    <property type="entry name" value="Periplasmic binding protein-like II"/>
    <property type="match status" value="1"/>
</dbReference>
<dbReference type="Gene3D" id="1.10.10.10">
    <property type="entry name" value="Winged helix-like DNA-binding domain superfamily/Winged helix DNA-binding domain"/>
    <property type="match status" value="1"/>
</dbReference>
<dbReference type="Proteomes" id="UP000266258">
    <property type="component" value="Unassembled WGS sequence"/>
</dbReference>
<dbReference type="GO" id="GO:0006351">
    <property type="term" value="P:DNA-templated transcription"/>
    <property type="evidence" value="ECO:0007669"/>
    <property type="project" value="TreeGrafter"/>
</dbReference>
<evidence type="ECO:0000313" key="7">
    <source>
        <dbReference type="Proteomes" id="UP000266258"/>
    </source>
</evidence>
<evidence type="ECO:0000256" key="1">
    <source>
        <dbReference type="ARBA" id="ARBA00009437"/>
    </source>
</evidence>
<dbReference type="PROSITE" id="PS50931">
    <property type="entry name" value="HTH_LYSR"/>
    <property type="match status" value="1"/>
</dbReference>
<dbReference type="RefSeq" id="WP_119496413.1">
    <property type="nucleotide sequence ID" value="NZ_NRJH01000010.1"/>
</dbReference>
<dbReference type="PANTHER" id="PTHR30537">
    <property type="entry name" value="HTH-TYPE TRANSCRIPTIONAL REGULATOR"/>
    <property type="match status" value="1"/>
</dbReference>
<dbReference type="InterPro" id="IPR058163">
    <property type="entry name" value="LysR-type_TF_proteobact-type"/>
</dbReference>
<dbReference type="Gene3D" id="3.40.190.290">
    <property type="match status" value="1"/>
</dbReference>
<evidence type="ECO:0000259" key="5">
    <source>
        <dbReference type="PROSITE" id="PS50931"/>
    </source>
</evidence>
<name>A0A3A1Y7Y9_9GAMM</name>
<dbReference type="AlphaFoldDB" id="A0A3A1Y7Y9"/>
<organism evidence="6 7">
    <name type="scientific">Psittacicella melopsittaci</name>
    <dbReference type="NCBI Taxonomy" id="2028576"/>
    <lineage>
        <taxon>Bacteria</taxon>
        <taxon>Pseudomonadati</taxon>
        <taxon>Pseudomonadota</taxon>
        <taxon>Gammaproteobacteria</taxon>
        <taxon>Pasteurellales</taxon>
        <taxon>Psittacicellaceae</taxon>
        <taxon>Psittacicella</taxon>
    </lineage>
</organism>
<keyword evidence="2" id="KW-0805">Transcription regulation</keyword>
<dbReference type="PRINTS" id="PR00039">
    <property type="entry name" value="HTHLYSR"/>
</dbReference>
<dbReference type="OrthoDB" id="8885940at2"/>
<dbReference type="InterPro" id="IPR036390">
    <property type="entry name" value="WH_DNA-bd_sf"/>
</dbReference>
<dbReference type="InterPro" id="IPR005119">
    <property type="entry name" value="LysR_subst-bd"/>
</dbReference>
<dbReference type="PANTHER" id="PTHR30537:SF1">
    <property type="entry name" value="HTH-TYPE TRANSCRIPTIONAL REGULATOR PGRR"/>
    <property type="match status" value="1"/>
</dbReference>
<dbReference type="SUPFAM" id="SSF46785">
    <property type="entry name" value="Winged helix' DNA-binding domain"/>
    <property type="match status" value="1"/>
</dbReference>
<dbReference type="InterPro" id="IPR036388">
    <property type="entry name" value="WH-like_DNA-bd_sf"/>
</dbReference>
<evidence type="ECO:0000256" key="2">
    <source>
        <dbReference type="ARBA" id="ARBA00023015"/>
    </source>
</evidence>
<keyword evidence="3" id="KW-0238">DNA-binding</keyword>
<comment type="caution">
    <text evidence="6">The sequence shown here is derived from an EMBL/GenBank/DDBJ whole genome shotgun (WGS) entry which is preliminary data.</text>
</comment>
<keyword evidence="4" id="KW-0804">Transcription</keyword>
<evidence type="ECO:0000256" key="3">
    <source>
        <dbReference type="ARBA" id="ARBA00023125"/>
    </source>
</evidence>
<gene>
    <name evidence="6" type="ORF">CJP74_00995</name>
</gene>
<dbReference type="GO" id="GO:0043565">
    <property type="term" value="F:sequence-specific DNA binding"/>
    <property type="evidence" value="ECO:0007669"/>
    <property type="project" value="TreeGrafter"/>
</dbReference>
<reference evidence="6 7" key="1">
    <citation type="submission" date="2017-08" db="EMBL/GenBank/DDBJ databases">
        <title>Reclassification of Bisgaard taxon 37 and 44.</title>
        <authorList>
            <person name="Christensen H."/>
        </authorList>
    </citation>
    <scope>NUCLEOTIDE SEQUENCE [LARGE SCALE GENOMIC DNA]</scope>
    <source>
        <strain evidence="6 7">B96_4</strain>
    </source>
</reference>
<evidence type="ECO:0000256" key="4">
    <source>
        <dbReference type="ARBA" id="ARBA00023163"/>
    </source>
</evidence>
<dbReference type="EMBL" id="NRJH01000010">
    <property type="protein sequence ID" value="RIY33755.1"/>
    <property type="molecule type" value="Genomic_DNA"/>
</dbReference>
<dbReference type="GO" id="GO:0003700">
    <property type="term" value="F:DNA-binding transcription factor activity"/>
    <property type="evidence" value="ECO:0007669"/>
    <property type="project" value="InterPro"/>
</dbReference>
<comment type="similarity">
    <text evidence="1">Belongs to the LysR transcriptional regulatory family.</text>
</comment>
<proteinExistence type="inferred from homology"/>
<dbReference type="InterPro" id="IPR000847">
    <property type="entry name" value="LysR_HTH_N"/>
</dbReference>
<feature type="domain" description="HTH lysR-type" evidence="5">
    <location>
        <begin position="4"/>
        <end position="61"/>
    </location>
</feature>
<accession>A0A3A1Y7Y9</accession>
<dbReference type="Pfam" id="PF03466">
    <property type="entry name" value="LysR_substrate"/>
    <property type="match status" value="1"/>
</dbReference>